<keyword evidence="6" id="KW-0391">Immunity</keyword>
<dbReference type="PROSITE" id="PS50835">
    <property type="entry name" value="IG_LIKE"/>
    <property type="match status" value="1"/>
</dbReference>
<evidence type="ECO:0000256" key="7">
    <source>
        <dbReference type="ARBA" id="ARBA00023130"/>
    </source>
</evidence>
<dbReference type="InterPro" id="IPR007110">
    <property type="entry name" value="Ig-like_dom"/>
</dbReference>
<dbReference type="GO" id="GO:0002250">
    <property type="term" value="P:adaptive immune response"/>
    <property type="evidence" value="ECO:0007669"/>
    <property type="project" value="UniProtKB-KW"/>
</dbReference>
<dbReference type="InterPro" id="IPR013106">
    <property type="entry name" value="Ig_V-set"/>
</dbReference>
<keyword evidence="9" id="KW-1015">Disulfide bond</keyword>
<dbReference type="SMART" id="SM00406">
    <property type="entry name" value="IGv"/>
    <property type="match status" value="1"/>
</dbReference>
<dbReference type="InterPro" id="IPR050199">
    <property type="entry name" value="IgHV"/>
</dbReference>
<evidence type="ECO:0000256" key="11">
    <source>
        <dbReference type="ARBA" id="ARBA00043265"/>
    </source>
</evidence>
<evidence type="ECO:0000313" key="13">
    <source>
        <dbReference type="Ensembl" id="ENSSMRP00000006065.1"/>
    </source>
</evidence>
<dbReference type="InterPro" id="IPR036179">
    <property type="entry name" value="Ig-like_dom_sf"/>
</dbReference>
<dbReference type="InterPro" id="IPR003599">
    <property type="entry name" value="Ig_sub"/>
</dbReference>
<keyword evidence="4" id="KW-0964">Secreted</keyword>
<keyword evidence="14" id="KW-1185">Reference proteome</keyword>
<evidence type="ECO:0000256" key="8">
    <source>
        <dbReference type="ARBA" id="ARBA00023136"/>
    </source>
</evidence>
<dbReference type="SMART" id="SM00409">
    <property type="entry name" value="IG"/>
    <property type="match status" value="1"/>
</dbReference>
<evidence type="ECO:0000256" key="6">
    <source>
        <dbReference type="ARBA" id="ARBA00022859"/>
    </source>
</evidence>
<evidence type="ECO:0000313" key="14">
    <source>
        <dbReference type="Proteomes" id="UP000694421"/>
    </source>
</evidence>
<evidence type="ECO:0000256" key="2">
    <source>
        <dbReference type="ARBA" id="ARBA00004613"/>
    </source>
</evidence>
<accession>A0A8D0BCH2</accession>
<dbReference type="InterPro" id="IPR013783">
    <property type="entry name" value="Ig-like_fold"/>
</dbReference>
<keyword evidence="5" id="KW-0732">Signal</keyword>
<dbReference type="Pfam" id="PF07686">
    <property type="entry name" value="V-set"/>
    <property type="match status" value="1"/>
</dbReference>
<evidence type="ECO:0000256" key="9">
    <source>
        <dbReference type="ARBA" id="ARBA00023157"/>
    </source>
</evidence>
<reference evidence="13" key="2">
    <citation type="submission" date="2025-09" db="UniProtKB">
        <authorList>
            <consortium name="Ensembl"/>
        </authorList>
    </citation>
    <scope>IDENTIFICATION</scope>
</reference>
<keyword evidence="7" id="KW-1064">Adaptive immunity</keyword>
<evidence type="ECO:0000256" key="10">
    <source>
        <dbReference type="ARBA" id="ARBA00023319"/>
    </source>
</evidence>
<keyword evidence="3" id="KW-1003">Cell membrane</keyword>
<name>A0A8D0BCH2_SALMN</name>
<evidence type="ECO:0000256" key="4">
    <source>
        <dbReference type="ARBA" id="ARBA00022525"/>
    </source>
</evidence>
<dbReference type="GO" id="GO:0019814">
    <property type="term" value="C:immunoglobulin complex"/>
    <property type="evidence" value="ECO:0007669"/>
    <property type="project" value="UniProtKB-KW"/>
</dbReference>
<protein>
    <recommendedName>
        <fullName evidence="12">Ig-like domain-containing protein</fullName>
    </recommendedName>
</protein>
<dbReference type="OMA" id="DYSISWI"/>
<dbReference type="Gene3D" id="2.60.40.10">
    <property type="entry name" value="Immunoglobulins"/>
    <property type="match status" value="1"/>
</dbReference>
<organism evidence="13 14">
    <name type="scientific">Salvator merianae</name>
    <name type="common">Argentine black and white tegu</name>
    <name type="synonym">Tupinambis merianae</name>
    <dbReference type="NCBI Taxonomy" id="96440"/>
    <lineage>
        <taxon>Eukaryota</taxon>
        <taxon>Metazoa</taxon>
        <taxon>Chordata</taxon>
        <taxon>Craniata</taxon>
        <taxon>Vertebrata</taxon>
        <taxon>Euteleostomi</taxon>
        <taxon>Lepidosauria</taxon>
        <taxon>Squamata</taxon>
        <taxon>Bifurcata</taxon>
        <taxon>Unidentata</taxon>
        <taxon>Episquamata</taxon>
        <taxon>Laterata</taxon>
        <taxon>Teiioidea</taxon>
        <taxon>Teiidae</taxon>
        <taxon>Salvator</taxon>
    </lineage>
</organism>
<keyword evidence="8" id="KW-0472">Membrane</keyword>
<dbReference type="FunFam" id="2.60.40.10:FF:001072">
    <property type="entry name" value="Immunoglobulin heavy variable V1-24"/>
    <property type="match status" value="1"/>
</dbReference>
<dbReference type="SUPFAM" id="SSF48726">
    <property type="entry name" value="Immunoglobulin"/>
    <property type="match status" value="1"/>
</dbReference>
<dbReference type="PANTHER" id="PTHR23266">
    <property type="entry name" value="IMMUNOGLOBULIN HEAVY CHAIN"/>
    <property type="match status" value="1"/>
</dbReference>
<dbReference type="Ensembl" id="ENSSMRT00000007088.1">
    <property type="protein sequence ID" value="ENSSMRP00000006065.1"/>
    <property type="gene ID" value="ENSSMRG00000004876.1"/>
</dbReference>
<dbReference type="GeneTree" id="ENSGT00950000183013"/>
<feature type="domain" description="Ig-like" evidence="12">
    <location>
        <begin position="31"/>
        <end position="112"/>
    </location>
</feature>
<reference evidence="13" key="1">
    <citation type="submission" date="2025-08" db="UniProtKB">
        <authorList>
            <consortium name="Ensembl"/>
        </authorList>
    </citation>
    <scope>IDENTIFICATION</scope>
</reference>
<proteinExistence type="predicted"/>
<keyword evidence="11" id="KW-1280">Immunoglobulin</keyword>
<dbReference type="AlphaFoldDB" id="A0A8D0BCH2"/>
<evidence type="ECO:0000259" key="12">
    <source>
        <dbReference type="PROSITE" id="PS50835"/>
    </source>
</evidence>
<comment type="subcellular location">
    <subcellularLocation>
        <location evidence="1">Cell membrane</location>
    </subcellularLocation>
    <subcellularLocation>
        <location evidence="2">Secreted</location>
    </subcellularLocation>
</comment>
<sequence>LNYTLSFLCSNSGVQCQIQFIQSGPEIKRPGESIKLTCKASGYTFTSYTMSWIRQAPGKGLEWVGNIWTNNFKTFYAKTLEGRVTITVETSINTTYLQLVNLKAEDTAVYYCARYTVRNKTCTAVSNSSRELLLLCLLANNS</sequence>
<dbReference type="GO" id="GO:0005886">
    <property type="term" value="C:plasma membrane"/>
    <property type="evidence" value="ECO:0007669"/>
    <property type="project" value="UniProtKB-SubCell"/>
</dbReference>
<dbReference type="Proteomes" id="UP000694421">
    <property type="component" value="Unplaced"/>
</dbReference>
<evidence type="ECO:0000256" key="1">
    <source>
        <dbReference type="ARBA" id="ARBA00004236"/>
    </source>
</evidence>
<dbReference type="GO" id="GO:0005576">
    <property type="term" value="C:extracellular region"/>
    <property type="evidence" value="ECO:0007669"/>
    <property type="project" value="UniProtKB-SubCell"/>
</dbReference>
<evidence type="ECO:0000256" key="5">
    <source>
        <dbReference type="ARBA" id="ARBA00022729"/>
    </source>
</evidence>
<keyword evidence="10" id="KW-0393">Immunoglobulin domain</keyword>
<evidence type="ECO:0000256" key="3">
    <source>
        <dbReference type="ARBA" id="ARBA00022475"/>
    </source>
</evidence>